<feature type="region of interest" description="Disordered" evidence="11">
    <location>
        <begin position="258"/>
        <end position="297"/>
    </location>
</feature>
<evidence type="ECO:0000313" key="15">
    <source>
        <dbReference type="EMBL" id="MBK1659478.1"/>
    </source>
</evidence>
<proteinExistence type="inferred from homology"/>
<evidence type="ECO:0000256" key="10">
    <source>
        <dbReference type="RuleBase" id="RU363035"/>
    </source>
</evidence>
<dbReference type="GO" id="GO:0016874">
    <property type="term" value="F:ligase activity"/>
    <property type="evidence" value="ECO:0007669"/>
    <property type="project" value="UniProtKB-KW"/>
</dbReference>
<evidence type="ECO:0000256" key="6">
    <source>
        <dbReference type="ARBA" id="ARBA00022917"/>
    </source>
</evidence>
<evidence type="ECO:0000256" key="8">
    <source>
        <dbReference type="ARBA" id="ARBA00047469"/>
    </source>
</evidence>
<dbReference type="Pfam" id="PF00133">
    <property type="entry name" value="tRNA-synt_1"/>
    <property type="match status" value="3"/>
</dbReference>
<gene>
    <name evidence="9" type="primary">leuS</name>
    <name evidence="15" type="ORF">CKO45_14650</name>
</gene>
<protein>
    <recommendedName>
        <fullName evidence="9">Leucine--tRNA ligase</fullName>
        <ecNumber evidence="9">6.1.1.4</ecNumber>
    </recommendedName>
    <alternativeName>
        <fullName evidence="9">Leucyl-tRNA synthetase</fullName>
        <shortName evidence="9">LeuRS</shortName>
    </alternativeName>
</protein>
<evidence type="ECO:0000259" key="12">
    <source>
        <dbReference type="Pfam" id="PF00133"/>
    </source>
</evidence>
<accession>A0ABS1CYV8</accession>
<dbReference type="InterPro" id="IPR009080">
    <property type="entry name" value="tRNAsynth_Ia_anticodon-bd"/>
</dbReference>
<keyword evidence="4 9" id="KW-0547">Nucleotide-binding</keyword>
<dbReference type="SUPFAM" id="SSF47323">
    <property type="entry name" value="Anticodon-binding domain of a subclass of class I aminoacyl-tRNA synthetases"/>
    <property type="match status" value="1"/>
</dbReference>
<evidence type="ECO:0000256" key="7">
    <source>
        <dbReference type="ARBA" id="ARBA00023146"/>
    </source>
</evidence>
<dbReference type="CDD" id="cd07958">
    <property type="entry name" value="Anticodon_Ia_Leu_BEm"/>
    <property type="match status" value="1"/>
</dbReference>
<dbReference type="SUPFAM" id="SSF50677">
    <property type="entry name" value="ValRS/IleRS/LeuRS editing domain"/>
    <property type="match status" value="1"/>
</dbReference>
<evidence type="ECO:0000256" key="3">
    <source>
        <dbReference type="ARBA" id="ARBA00022598"/>
    </source>
</evidence>
<sequence>MNDATTAARPDQRPGDRTQEIRHDFKAAEPRWQQAWEDRRCFAVPDVPPADAKKYYVLEMFPYPSGKIHMGHVRNYTLGDVVARYKRARGHLVMHPMGWDAFGLPAENAARERGIHPGKWTYDNIANMRAELKRMGLSIEWDREFATCDADYYGRQQKLFLDFYKAGLVERKESWVNWDPVDGTVLANEQVIDGRGWRSGALVEKKKLSQWFFSITRYAPDLLAALGTLDRWPERVKLMQANWIGRSEGARVRFRLAEPVEGRPDHPRARPEGPDQAGAPGIPSPSHSDGNGDPTEAHTEVEVFTTRPDTLFGMSFLAVAAEHPLAAAAAARNPAAAEFVAECRRMGTSEAAIEQAEKRGFDTGFRVAHPFLEGVTFPVWIANFVLMEYGTGAIFGCPGHDERDFEFASKYGLEIRPVVLPPGADPASFALDGKAYTDDGTIFNSGFLDGLDVPAAKRRVIDALEAKGQGTGVVNWRLRDWGVSRQRYWGCPIPFIHCEACGVVPVPDDQLPVKLPDDVDFSRPGNPLDHHPSWKHVACPSCGKPARRETDTCDTFVDSSWYFARFCSPRAADPVTKAAVDAWLPVDQYIGGIEHAILHLLYSRFFTRGMRDTGHLQLAEPFEGLFTQGMVQHESYKSADGRWLYPEEVEFTQANDGTRLAHLKADQSPVTIGRVEAMSKSKRNTVDPGAIIDRYGADTARWFILSDNPPERDMEWTEAGVAGAYRFTQRLYRLAASALPGLPPAGTTAEAAAGEARKLRQVTHRTIAAVTEALDSFAFNVAVARIHEFANAIAEAAEVPEMGAAKREALETIARLSSPMMPHLAEEVWSLLRPDEATLVAQLPWPEPDPALLRAETVTLAVQVLGKLRGTIEVAVGADEATIFALAEAEDNVQRAIAGKPIRKRIHVPGRVVNFVV</sequence>
<evidence type="ECO:0000256" key="9">
    <source>
        <dbReference type="HAMAP-Rule" id="MF_00049"/>
    </source>
</evidence>
<dbReference type="InterPro" id="IPR009008">
    <property type="entry name" value="Val/Leu/Ile-tRNA-synth_edit"/>
</dbReference>
<feature type="domain" description="Methionyl/Valyl/Leucyl/Isoleucyl-tRNA synthetase anticodon-binding" evidence="13">
    <location>
        <begin position="757"/>
        <end position="879"/>
    </location>
</feature>
<evidence type="ECO:0000313" key="16">
    <source>
        <dbReference type="Proteomes" id="UP000697995"/>
    </source>
</evidence>
<comment type="subcellular location">
    <subcellularLocation>
        <location evidence="9">Cytoplasm</location>
    </subcellularLocation>
</comment>
<evidence type="ECO:0000256" key="2">
    <source>
        <dbReference type="ARBA" id="ARBA00022490"/>
    </source>
</evidence>
<evidence type="ECO:0000256" key="11">
    <source>
        <dbReference type="SAM" id="MobiDB-lite"/>
    </source>
</evidence>
<name>A0ABS1CYV8_9PROT</name>
<dbReference type="InterPro" id="IPR014729">
    <property type="entry name" value="Rossmann-like_a/b/a_fold"/>
</dbReference>
<feature type="short sequence motif" description="'HIGH' region" evidence="9">
    <location>
        <begin position="62"/>
        <end position="72"/>
    </location>
</feature>
<comment type="caution">
    <text evidence="15">The sequence shown here is derived from an EMBL/GenBank/DDBJ whole genome shotgun (WGS) entry which is preliminary data.</text>
</comment>
<feature type="region of interest" description="Disordered" evidence="11">
    <location>
        <begin position="1"/>
        <end position="20"/>
    </location>
</feature>
<dbReference type="RefSeq" id="WP_133218126.1">
    <property type="nucleotide sequence ID" value="NZ_NRSG01000104.1"/>
</dbReference>
<dbReference type="PROSITE" id="PS00178">
    <property type="entry name" value="AA_TRNA_LIGASE_I"/>
    <property type="match status" value="1"/>
</dbReference>
<dbReference type="InterPro" id="IPR002302">
    <property type="entry name" value="Leu-tRNA-ligase"/>
</dbReference>
<dbReference type="Gene3D" id="2.20.28.290">
    <property type="match status" value="1"/>
</dbReference>
<dbReference type="NCBIfam" id="TIGR00396">
    <property type="entry name" value="leuS_bact"/>
    <property type="match status" value="1"/>
</dbReference>
<reference evidence="15 16" key="1">
    <citation type="journal article" date="2020" name="Microorganisms">
        <title>Osmotic Adaptation and Compatible Solute Biosynthesis of Phototrophic Bacteria as Revealed from Genome Analyses.</title>
        <authorList>
            <person name="Imhoff J.F."/>
            <person name="Rahn T."/>
            <person name="Kunzel S."/>
            <person name="Keller A."/>
            <person name="Neulinger S.C."/>
        </authorList>
    </citation>
    <scope>NUCLEOTIDE SEQUENCE [LARGE SCALE GENOMIC DNA]</scope>
    <source>
        <strain evidence="15 16">DSM 15382</strain>
    </source>
</reference>
<dbReference type="EC" id="6.1.1.4" evidence="9"/>
<keyword evidence="6 9" id="KW-0648">Protein biosynthesis</keyword>
<evidence type="ECO:0000259" key="13">
    <source>
        <dbReference type="Pfam" id="PF08264"/>
    </source>
</evidence>
<dbReference type="PRINTS" id="PR00985">
    <property type="entry name" value="TRNASYNTHLEU"/>
</dbReference>
<dbReference type="Pfam" id="PF08264">
    <property type="entry name" value="Anticodon_1"/>
    <property type="match status" value="1"/>
</dbReference>
<feature type="compositionally biased region" description="Basic and acidic residues" evidence="11">
    <location>
        <begin position="258"/>
        <end position="273"/>
    </location>
</feature>
<comment type="catalytic activity">
    <reaction evidence="8 9">
        <text>tRNA(Leu) + L-leucine + ATP = L-leucyl-tRNA(Leu) + AMP + diphosphate</text>
        <dbReference type="Rhea" id="RHEA:11688"/>
        <dbReference type="Rhea" id="RHEA-COMP:9613"/>
        <dbReference type="Rhea" id="RHEA-COMP:9622"/>
        <dbReference type="ChEBI" id="CHEBI:30616"/>
        <dbReference type="ChEBI" id="CHEBI:33019"/>
        <dbReference type="ChEBI" id="CHEBI:57427"/>
        <dbReference type="ChEBI" id="CHEBI:78442"/>
        <dbReference type="ChEBI" id="CHEBI:78494"/>
        <dbReference type="ChEBI" id="CHEBI:456215"/>
        <dbReference type="EC" id="6.1.1.4"/>
    </reaction>
</comment>
<feature type="domain" description="Aminoacyl-tRNA synthetase class Ia" evidence="12">
    <location>
        <begin position="32"/>
        <end position="244"/>
    </location>
</feature>
<keyword evidence="2 9" id="KW-0963">Cytoplasm</keyword>
<dbReference type="InterPro" id="IPR025709">
    <property type="entry name" value="Leu_tRNA-synth_edit"/>
</dbReference>
<dbReference type="SUPFAM" id="SSF52374">
    <property type="entry name" value="Nucleotidylyl transferase"/>
    <property type="match status" value="1"/>
</dbReference>
<dbReference type="Proteomes" id="UP000697995">
    <property type="component" value="Unassembled WGS sequence"/>
</dbReference>
<dbReference type="InterPro" id="IPR001412">
    <property type="entry name" value="aa-tRNA-synth_I_CS"/>
</dbReference>
<feature type="short sequence motif" description="'KMSKS' region" evidence="9">
    <location>
        <begin position="677"/>
        <end position="681"/>
    </location>
</feature>
<evidence type="ECO:0000259" key="14">
    <source>
        <dbReference type="Pfam" id="PF13603"/>
    </source>
</evidence>
<dbReference type="Pfam" id="PF13603">
    <property type="entry name" value="tRNA-synt_1_2"/>
    <property type="match status" value="1"/>
</dbReference>
<feature type="compositionally biased region" description="Basic and acidic residues" evidence="11">
    <location>
        <begin position="10"/>
        <end position="20"/>
    </location>
</feature>
<dbReference type="Gene3D" id="1.10.730.10">
    <property type="entry name" value="Isoleucyl-tRNA Synthetase, Domain 1"/>
    <property type="match status" value="2"/>
</dbReference>
<organism evidence="15 16">
    <name type="scientific">Paracraurococcus ruber</name>
    <dbReference type="NCBI Taxonomy" id="77675"/>
    <lineage>
        <taxon>Bacteria</taxon>
        <taxon>Pseudomonadati</taxon>
        <taxon>Pseudomonadota</taxon>
        <taxon>Alphaproteobacteria</taxon>
        <taxon>Acetobacterales</taxon>
        <taxon>Roseomonadaceae</taxon>
        <taxon>Paracraurococcus</taxon>
    </lineage>
</organism>
<keyword evidence="5 9" id="KW-0067">ATP-binding</keyword>
<feature type="domain" description="Leucyl-tRNA synthetase editing" evidence="14">
    <location>
        <begin position="297"/>
        <end position="464"/>
    </location>
</feature>
<feature type="domain" description="Aminoacyl-tRNA synthetase class Ia" evidence="12">
    <location>
        <begin position="677"/>
        <end position="716"/>
    </location>
</feature>
<keyword evidence="3 9" id="KW-0436">Ligase</keyword>
<dbReference type="PANTHER" id="PTHR43740">
    <property type="entry name" value="LEUCYL-TRNA SYNTHETASE"/>
    <property type="match status" value="1"/>
</dbReference>
<keyword evidence="7 9" id="KW-0030">Aminoacyl-tRNA synthetase</keyword>
<dbReference type="CDD" id="cd00812">
    <property type="entry name" value="LeuRS_core"/>
    <property type="match status" value="1"/>
</dbReference>
<dbReference type="PANTHER" id="PTHR43740:SF2">
    <property type="entry name" value="LEUCINE--TRNA LIGASE, MITOCHONDRIAL"/>
    <property type="match status" value="1"/>
</dbReference>
<dbReference type="Gene3D" id="3.40.50.620">
    <property type="entry name" value="HUPs"/>
    <property type="match status" value="2"/>
</dbReference>
<feature type="domain" description="Aminoacyl-tRNA synthetase class Ia" evidence="12">
    <location>
        <begin position="478"/>
        <end position="634"/>
    </location>
</feature>
<keyword evidence="16" id="KW-1185">Reference proteome</keyword>
<dbReference type="Gene3D" id="3.10.20.590">
    <property type="match status" value="1"/>
</dbReference>
<evidence type="ECO:0000256" key="1">
    <source>
        <dbReference type="ARBA" id="ARBA00005594"/>
    </source>
</evidence>
<dbReference type="HAMAP" id="MF_00049_B">
    <property type="entry name" value="Leu_tRNA_synth_B"/>
    <property type="match status" value="1"/>
</dbReference>
<comment type="similarity">
    <text evidence="1 9 10">Belongs to the class-I aminoacyl-tRNA synthetase family.</text>
</comment>
<dbReference type="InterPro" id="IPR002300">
    <property type="entry name" value="aa-tRNA-synth_Ia"/>
</dbReference>
<evidence type="ECO:0000256" key="4">
    <source>
        <dbReference type="ARBA" id="ARBA00022741"/>
    </source>
</evidence>
<evidence type="ECO:0000256" key="5">
    <source>
        <dbReference type="ARBA" id="ARBA00022840"/>
    </source>
</evidence>
<dbReference type="EMBL" id="NRSG01000104">
    <property type="protein sequence ID" value="MBK1659478.1"/>
    <property type="molecule type" value="Genomic_DNA"/>
</dbReference>
<dbReference type="InterPro" id="IPR013155">
    <property type="entry name" value="M/V/L/I-tRNA-synth_anticd-bd"/>
</dbReference>
<feature type="binding site" evidence="9">
    <location>
        <position position="680"/>
    </location>
    <ligand>
        <name>ATP</name>
        <dbReference type="ChEBI" id="CHEBI:30616"/>
    </ligand>
</feature>